<evidence type="ECO:0000256" key="1">
    <source>
        <dbReference type="ARBA" id="ARBA00009831"/>
    </source>
</evidence>
<organism evidence="4">
    <name type="scientific">Staphylococcus phage PVL-Sa2GN1</name>
    <dbReference type="NCBI Taxonomy" id="1729015"/>
    <lineage>
        <taxon>Viruses</taxon>
    </lineage>
</organism>
<dbReference type="PRINTS" id="PR01468">
    <property type="entry name" value="BICOMPNTOXIN"/>
</dbReference>
<dbReference type="InterPro" id="IPR016183">
    <property type="entry name" value="Leukocidin/Hemolysin_toxin"/>
</dbReference>
<dbReference type="SUPFAM" id="SSF56959">
    <property type="entry name" value="Leukocidin-like"/>
    <property type="match status" value="1"/>
</dbReference>
<feature type="domain" description="Leukocidin/Hemolysin toxin" evidence="3">
    <location>
        <begin position="60"/>
        <end position="306"/>
    </location>
</feature>
<gene>
    <name evidence="4" type="primary">lukS-PV</name>
</gene>
<evidence type="ECO:0000313" key="4">
    <source>
        <dbReference type="EMBL" id="BAU71539.1"/>
    </source>
</evidence>
<dbReference type="GO" id="GO:0005576">
    <property type="term" value="C:extracellular region"/>
    <property type="evidence" value="ECO:0007669"/>
    <property type="project" value="InterPro"/>
</dbReference>
<keyword evidence="2" id="KW-0732">Signal</keyword>
<name>A0A146ICR4_9VIRU</name>
<dbReference type="InterPro" id="IPR003963">
    <property type="entry name" value="Bi-component_toxin_staph"/>
</dbReference>
<dbReference type="EMBL" id="LC086374">
    <property type="protein sequence ID" value="BAU71539.1"/>
    <property type="molecule type" value="Genomic_DNA"/>
</dbReference>
<sequence length="315" mass="35686">MIFMVKKRLLAATLSLGIITPIATSFHESKADNNIENIGDGAEVVKRTEDTSSDKWGVTQNIQFDFVKDKKYNKDALILKMQGFINSKTTYYNYKNTDHIKAMRWPFQYNIGLKTNDPNVDLINYLPKNKIDSVNVSQTLGYNIGGNFNSGPSTGGNGSFNYSKTISYNQQNYISEVEHQNSKSVQWGIKANSFITSLGKMSGHDPNLFVGYKPYSQNPRDYFVPDNELPPLVHSGFNPSFIATVSHEKGSGDTSEFEITYGRNMDVTHATRRTTHYGNSYLEGSRIHNAFVNRNYTVKYEVNWKTHEIKVKGHN</sequence>
<dbReference type="GO" id="GO:0051715">
    <property type="term" value="P:cytolysis in another organism"/>
    <property type="evidence" value="ECO:0007669"/>
    <property type="project" value="InterPro"/>
</dbReference>
<proteinExistence type="inferred from homology"/>
<dbReference type="Pfam" id="PF07968">
    <property type="entry name" value="Leukocidin"/>
    <property type="match status" value="1"/>
</dbReference>
<dbReference type="NCBIfam" id="TIGR01002">
    <property type="entry name" value="hlyII"/>
    <property type="match status" value="1"/>
</dbReference>
<reference evidence="4" key="1">
    <citation type="submission" date="2015-09" db="EMBL/GenBank/DDBJ databases">
        <title>IS1272-positive Panton-Valentine leukocidin (PVL) phage sequence.</title>
        <authorList>
            <person name="Yamamoto T."/>
        </authorList>
    </citation>
    <scope>NUCLEOTIDE SEQUENCE</scope>
</reference>
<comment type="similarity">
    <text evidence="1">Belongs to the aerolysin family.</text>
</comment>
<dbReference type="InterPro" id="IPR036435">
    <property type="entry name" value="Leukocidin/porin_MspA_sf"/>
</dbReference>
<protein>
    <submittedName>
        <fullName evidence="4">Panton-Valentine leukocidin chain S</fullName>
    </submittedName>
</protein>
<evidence type="ECO:0000256" key="2">
    <source>
        <dbReference type="ARBA" id="ARBA00022729"/>
    </source>
</evidence>
<accession>A0A146ICR4</accession>
<dbReference type="SMR" id="A0A146ICR4"/>
<dbReference type="Gene3D" id="2.70.240.10">
    <property type="entry name" value="Leukocidin/porin MspA"/>
    <property type="match status" value="1"/>
</dbReference>
<evidence type="ECO:0000259" key="3">
    <source>
        <dbReference type="Pfam" id="PF07968"/>
    </source>
</evidence>